<accession>X6P9K1</accession>
<dbReference type="Proteomes" id="UP000023152">
    <property type="component" value="Unassembled WGS sequence"/>
</dbReference>
<evidence type="ECO:0000313" key="2">
    <source>
        <dbReference type="EMBL" id="ETO35220.1"/>
    </source>
</evidence>
<sequence>MSMSWEKIIQEQKEATLPSTPDATKGQQYKRKINKNNNKGRSYSLTLENNSINTNANTTNENKKKIALPNFRQIFCDDVEHQALRKTMRRANTKMALPHHRKHNGKRVSVSKYPSNAPVVTKFEGSDEKVVVFVSPPSSQSQKLISVQSPFSMTKTNIAPTCDNDVQGKETLDTVSTRMSEDAYRLQYLNSNAFLSTGEDLFLTDDENDNSGQHASRLPTGSPLVRKTSINVEPLRRRNSEEQRRVSLIDRIEYGLIEGIDSNSKDDLKSEETSNGLSSEISSKTSSRNYYYHKKYGLLEETAPACLENEPKHRNDNETVITQPTQWQKYHEMSNSHLLSLFVCLRKNGVTLSLCGWEKILQLSKYSVNILAFVKLWSHMYVKL</sequence>
<feature type="region of interest" description="Disordered" evidence="1">
    <location>
        <begin position="205"/>
        <end position="229"/>
    </location>
</feature>
<reference evidence="2 3" key="1">
    <citation type="journal article" date="2013" name="Curr. Biol.">
        <title>The Genome of the Foraminiferan Reticulomyxa filosa.</title>
        <authorList>
            <person name="Glockner G."/>
            <person name="Hulsmann N."/>
            <person name="Schleicher M."/>
            <person name="Noegel A.A."/>
            <person name="Eichinger L."/>
            <person name="Gallinger C."/>
            <person name="Pawlowski J."/>
            <person name="Sierra R."/>
            <person name="Euteneuer U."/>
            <person name="Pillet L."/>
            <person name="Moustafa A."/>
            <person name="Platzer M."/>
            <person name="Groth M."/>
            <person name="Szafranski K."/>
            <person name="Schliwa M."/>
        </authorList>
    </citation>
    <scope>NUCLEOTIDE SEQUENCE [LARGE SCALE GENOMIC DNA]</scope>
</reference>
<evidence type="ECO:0000256" key="1">
    <source>
        <dbReference type="SAM" id="MobiDB-lite"/>
    </source>
</evidence>
<keyword evidence="3" id="KW-1185">Reference proteome</keyword>
<proteinExistence type="predicted"/>
<name>X6P9K1_RETFI</name>
<evidence type="ECO:0000313" key="3">
    <source>
        <dbReference type="Proteomes" id="UP000023152"/>
    </source>
</evidence>
<dbReference type="AlphaFoldDB" id="X6P9K1"/>
<protein>
    <submittedName>
        <fullName evidence="2">Uncharacterized protein</fullName>
    </submittedName>
</protein>
<organism evidence="2 3">
    <name type="scientific">Reticulomyxa filosa</name>
    <dbReference type="NCBI Taxonomy" id="46433"/>
    <lineage>
        <taxon>Eukaryota</taxon>
        <taxon>Sar</taxon>
        <taxon>Rhizaria</taxon>
        <taxon>Retaria</taxon>
        <taxon>Foraminifera</taxon>
        <taxon>Monothalamids</taxon>
        <taxon>Reticulomyxidae</taxon>
        <taxon>Reticulomyxa</taxon>
    </lineage>
</organism>
<gene>
    <name evidence="2" type="ORF">RFI_01855</name>
</gene>
<dbReference type="EMBL" id="ASPP01001845">
    <property type="protein sequence ID" value="ETO35220.1"/>
    <property type="molecule type" value="Genomic_DNA"/>
</dbReference>
<comment type="caution">
    <text evidence="2">The sequence shown here is derived from an EMBL/GenBank/DDBJ whole genome shotgun (WGS) entry which is preliminary data.</text>
</comment>